<protein>
    <submittedName>
        <fullName evidence="1">Myotubularin related protein 14</fullName>
    </submittedName>
</protein>
<name>A0A8C4QAQ9_EPTBU</name>
<dbReference type="GO" id="GO:0004438">
    <property type="term" value="F:phosphatidylinositol-3-phosphate phosphatase activity"/>
    <property type="evidence" value="ECO:0007669"/>
    <property type="project" value="InterPro"/>
</dbReference>
<organism evidence="1 2">
    <name type="scientific">Eptatretus burgeri</name>
    <name type="common">Inshore hagfish</name>
    <dbReference type="NCBI Taxonomy" id="7764"/>
    <lineage>
        <taxon>Eukaryota</taxon>
        <taxon>Metazoa</taxon>
        <taxon>Chordata</taxon>
        <taxon>Craniata</taxon>
        <taxon>Vertebrata</taxon>
        <taxon>Cyclostomata</taxon>
        <taxon>Myxini</taxon>
        <taxon>Myxiniformes</taxon>
        <taxon>Myxinidae</taxon>
        <taxon>Eptatretinae</taxon>
        <taxon>Eptatretus</taxon>
    </lineage>
</organism>
<sequence>MGGGRERDTCAGWVRATIRGRRRRLAVQARGLRRNGARRAGPDRPGWLAMIKGNRYDEIKDLIEYFSRNPYKAREGNAKVEEIQARCLELFARDYALSVLDNTGGLLCGHYPPRIALPEYQITSGQVGHDGSRMARCRSRFICPVILYNGKHICRSSTLAGWGEIYGRSGYNYLFSGGACEAWFCEGDVTCLITTSWKYNVYLLYLFINYICDLMVENKKVKFGMNVTSSEKVDKEGRYADFCLVSLPYPGCEFFKTYRDRDYTAEGLVFNWNQEHVDAPLYIPPVLQETLGINWHNYMSWDLMEQTQNYLKLLLHIITLDEDCGLLVHCISGWDRTPLFVSLLRLSLWADGAIHCSLGPVEILYLTIAYDWFLFGHMLDDRLSKGEEVSPLFCFEVPQFLFLFLFFIFCCFRCTSPTTEAVILENKIVNRSKNYLSVVLQRNDWTNSCERSSSCDSEGWQIVSGSGSLHGQARLGPAGRDSPLPHDASPPSRQLCLEEVRTAFLAAYSQTVGLSPTPLPPPVSIGGILETFVRGLRA</sequence>
<dbReference type="InterPro" id="IPR039803">
    <property type="entry name" value="MTMR14_PH-GRAM"/>
</dbReference>
<dbReference type="PROSITE" id="PS00383">
    <property type="entry name" value="TYR_PHOSPHATASE_1"/>
    <property type="match status" value="1"/>
</dbReference>
<dbReference type="InterPro" id="IPR016130">
    <property type="entry name" value="Tyr_Pase_AS"/>
</dbReference>
<dbReference type="CDD" id="cd13213">
    <property type="entry name" value="PH-GRAM_MTMR14"/>
    <property type="match status" value="1"/>
</dbReference>
<dbReference type="PANTHER" id="PTHR13524">
    <property type="entry name" value="MYOTUBULARIN-RELATED"/>
    <property type="match status" value="1"/>
</dbReference>
<accession>A0A8C4QAQ9</accession>
<dbReference type="Ensembl" id="ENSEBUT00000013150.1">
    <property type="protein sequence ID" value="ENSEBUP00000012574.1"/>
    <property type="gene ID" value="ENSEBUG00000007970.1"/>
</dbReference>
<dbReference type="Gene3D" id="3.90.190.10">
    <property type="entry name" value="Protein tyrosine phosphatase superfamily"/>
    <property type="match status" value="1"/>
</dbReference>
<evidence type="ECO:0000313" key="1">
    <source>
        <dbReference type="Ensembl" id="ENSEBUP00000012574.1"/>
    </source>
</evidence>
<dbReference type="Proteomes" id="UP000694388">
    <property type="component" value="Unplaced"/>
</dbReference>
<dbReference type="GeneTree" id="ENSGT00390000018852"/>
<proteinExistence type="predicted"/>
<dbReference type="SUPFAM" id="SSF52799">
    <property type="entry name" value="(Phosphotyrosine protein) phosphatases II"/>
    <property type="match status" value="1"/>
</dbReference>
<evidence type="ECO:0000313" key="2">
    <source>
        <dbReference type="Proteomes" id="UP000694388"/>
    </source>
</evidence>
<dbReference type="InterPro" id="IPR039802">
    <property type="entry name" value="MTMR14"/>
</dbReference>
<reference evidence="1" key="2">
    <citation type="submission" date="2025-09" db="UniProtKB">
        <authorList>
            <consortium name="Ensembl"/>
        </authorList>
    </citation>
    <scope>IDENTIFICATION</scope>
</reference>
<keyword evidence="2" id="KW-1185">Reference proteome</keyword>
<reference evidence="1" key="1">
    <citation type="submission" date="2025-08" db="UniProtKB">
        <authorList>
            <consortium name="Ensembl"/>
        </authorList>
    </citation>
    <scope>IDENTIFICATION</scope>
</reference>
<dbReference type="PANTHER" id="PTHR13524:SF2">
    <property type="entry name" value="MYOTUBULARIN-RELATED PROTEIN 14"/>
    <property type="match status" value="1"/>
</dbReference>
<dbReference type="AlphaFoldDB" id="A0A8C4QAQ9"/>
<dbReference type="OMA" id="ASAPECN"/>
<dbReference type="InterPro" id="IPR029021">
    <property type="entry name" value="Prot-tyrosine_phosphatase-like"/>
</dbReference>